<reference evidence="3" key="1">
    <citation type="submission" date="2021-05" db="EMBL/GenBank/DDBJ databases">
        <title>Encephalitozoon hellem ATCC 50604 Complete Genome.</title>
        <authorList>
            <person name="Mascarenhas dos Santos A.C."/>
            <person name="Julian A.T."/>
            <person name="Pombert J.-F."/>
        </authorList>
    </citation>
    <scope>NUCLEOTIDE SEQUENCE</scope>
    <source>
        <strain evidence="3">ATCC 50604</strain>
    </source>
</reference>
<evidence type="ECO:0000256" key="1">
    <source>
        <dbReference type="ARBA" id="ARBA00010346"/>
    </source>
</evidence>
<comment type="similarity">
    <text evidence="1">Belongs to the UPF0328 family.</text>
</comment>
<keyword evidence="2" id="KW-1133">Transmembrane helix</keyword>
<feature type="transmembrane region" description="Helical" evidence="2">
    <location>
        <begin position="30"/>
        <end position="49"/>
    </location>
</feature>
<gene>
    <name evidence="3" type="ORF">GPU96_02g02350</name>
    <name evidence="4" type="ORF">GPU96_05g10060</name>
</gene>
<evidence type="ECO:0000313" key="5">
    <source>
        <dbReference type="Proteomes" id="UP001059546"/>
    </source>
</evidence>
<dbReference type="InterPro" id="IPR019081">
    <property type="entry name" value="UPF0328"/>
</dbReference>
<evidence type="ECO:0000313" key="4">
    <source>
        <dbReference type="EMBL" id="UTX43264.1"/>
    </source>
</evidence>
<dbReference type="Proteomes" id="UP001059546">
    <property type="component" value="Chromosome V"/>
</dbReference>
<keyword evidence="2" id="KW-0812">Transmembrane</keyword>
<evidence type="ECO:0000256" key="2">
    <source>
        <dbReference type="SAM" id="Phobius"/>
    </source>
</evidence>
<sequence length="255" mass="28857">MNAAHTHHEHPSQNTHATTEQSHTHLLKQYAPTISILIPLILTILHQNYIIRDSMLLRLITVLPPCIYSGIQYLILFSNIKHHASKSVLHSLLALAFVSFSVILFICATILLAYYEWSQEDFYSFSTIFSPLLILPPYLLSTSCGLAHNNFQYTSTDSIDILLDLLILLYITITAAVFISNQETTWSLYSTIAFAALLFTRSYTESHPPSAKFMPLLSLWRLFALLSLLLITAASYATIVYSYTLREESKALCFS</sequence>
<feature type="transmembrane region" description="Helical" evidence="2">
    <location>
        <begin position="55"/>
        <end position="76"/>
    </location>
</feature>
<organism evidence="3 5">
    <name type="scientific">Encephalitozoon hellem</name>
    <name type="common">Microsporidian parasite</name>
    <dbReference type="NCBI Taxonomy" id="27973"/>
    <lineage>
        <taxon>Eukaryota</taxon>
        <taxon>Fungi</taxon>
        <taxon>Fungi incertae sedis</taxon>
        <taxon>Microsporidia</taxon>
        <taxon>Unikaryonidae</taxon>
        <taxon>Encephalitozoon</taxon>
    </lineage>
</organism>
<feature type="transmembrane region" description="Helical" evidence="2">
    <location>
        <begin position="121"/>
        <end position="140"/>
    </location>
</feature>
<feature type="transmembrane region" description="Helical" evidence="2">
    <location>
        <begin position="88"/>
        <end position="115"/>
    </location>
</feature>
<keyword evidence="2" id="KW-0472">Membrane</keyword>
<feature type="transmembrane region" description="Helical" evidence="2">
    <location>
        <begin position="186"/>
        <end position="204"/>
    </location>
</feature>
<dbReference type="AlphaFoldDB" id="A0A9Q9C2Z4"/>
<dbReference type="EMBL" id="CP075148">
    <property type="protein sequence ID" value="UTX42525.1"/>
    <property type="molecule type" value="Genomic_DNA"/>
</dbReference>
<dbReference type="EMBL" id="CP075151">
    <property type="protein sequence ID" value="UTX43264.1"/>
    <property type="molecule type" value="Genomic_DNA"/>
</dbReference>
<protein>
    <submittedName>
        <fullName evidence="3">DUF2463 domain-containing protein</fullName>
    </submittedName>
</protein>
<proteinExistence type="inferred from homology"/>
<dbReference type="Proteomes" id="UP001059546">
    <property type="component" value="Chromosome II"/>
</dbReference>
<dbReference type="Pfam" id="PF09591">
    <property type="entry name" value="DUF2463"/>
    <property type="match status" value="1"/>
</dbReference>
<feature type="transmembrane region" description="Helical" evidence="2">
    <location>
        <begin position="161"/>
        <end position="180"/>
    </location>
</feature>
<feature type="transmembrane region" description="Helical" evidence="2">
    <location>
        <begin position="216"/>
        <end position="239"/>
    </location>
</feature>
<evidence type="ECO:0000313" key="3">
    <source>
        <dbReference type="EMBL" id="UTX42525.1"/>
    </source>
</evidence>
<accession>A0A9Q9C2Z4</accession>
<name>A0A9Q9C2Z4_ENCHE</name>